<protein>
    <submittedName>
        <fullName evidence="2">Carboxymethylenebutenolidase</fullName>
    </submittedName>
</protein>
<reference evidence="2 3" key="1">
    <citation type="submission" date="2012-10" db="EMBL/GenBank/DDBJ databases">
        <title>Genome sequencing of Tanticharoenia sakaeratensis NBRC 103193.</title>
        <authorList>
            <person name="Azuma Y."/>
            <person name="Hadano H."/>
            <person name="Hirakawa H."/>
            <person name="Matsushita K."/>
        </authorList>
    </citation>
    <scope>NUCLEOTIDE SEQUENCE [LARGE SCALE GENOMIC DNA]</scope>
    <source>
        <strain evidence="2 3">NBRC 103193</strain>
    </source>
</reference>
<dbReference type="InterPro" id="IPR029058">
    <property type="entry name" value="AB_hydrolase_fold"/>
</dbReference>
<dbReference type="AlphaFoldDB" id="A0A0D6MKA3"/>
<dbReference type="OrthoDB" id="9771666at2"/>
<evidence type="ECO:0000313" key="2">
    <source>
        <dbReference type="EMBL" id="GAN53901.1"/>
    </source>
</evidence>
<dbReference type="InterPro" id="IPR002925">
    <property type="entry name" value="Dienelactn_hydro"/>
</dbReference>
<dbReference type="InterPro" id="IPR051049">
    <property type="entry name" value="Dienelactone_hydrolase-like"/>
</dbReference>
<accession>A0A0D6MKA3</accession>
<dbReference type="EMBL" id="BALE01000012">
    <property type="protein sequence ID" value="GAN53901.1"/>
    <property type="molecule type" value="Genomic_DNA"/>
</dbReference>
<evidence type="ECO:0000313" key="3">
    <source>
        <dbReference type="Proteomes" id="UP000032679"/>
    </source>
</evidence>
<feature type="domain" description="Dienelactone hydrolase" evidence="1">
    <location>
        <begin position="16"/>
        <end position="219"/>
    </location>
</feature>
<dbReference type="STRING" id="1231623.Tasa_012_077"/>
<dbReference type="PANTHER" id="PTHR46623">
    <property type="entry name" value="CARBOXYMETHYLENEBUTENOLIDASE-RELATED"/>
    <property type="match status" value="1"/>
</dbReference>
<name>A0A0D6MKA3_9PROT</name>
<dbReference type="SUPFAM" id="SSF53474">
    <property type="entry name" value="alpha/beta-Hydrolases"/>
    <property type="match status" value="1"/>
</dbReference>
<dbReference type="Pfam" id="PF01738">
    <property type="entry name" value="DLH"/>
    <property type="match status" value="1"/>
</dbReference>
<dbReference type="RefSeq" id="WP_048848287.1">
    <property type="nucleotide sequence ID" value="NZ_BALE01000012.1"/>
</dbReference>
<gene>
    <name evidence="2" type="ORF">Tasa_012_077</name>
</gene>
<sequence length="220" mass="23717">MGRFISLKADDGHEFSAYEAGDPGATRGLVLVQEIFGLTSYIQATCDRLAEQGYHVIAPALFDRAQRDADLPYTAEGASEGMALRGQIATEDTLRDIEAAASALGTKRRGIIGFCWGGLIAWLTATRTRAVHAAVGWYGGGIAQVAEEKPHCPVQLHFGGADTHISHLDVQTIRSAQPHIELFVYDDAGHGFGCTDRPDYQPDAAELAFARSLAFFDAHL</sequence>
<evidence type="ECO:0000259" key="1">
    <source>
        <dbReference type="Pfam" id="PF01738"/>
    </source>
</evidence>
<proteinExistence type="predicted"/>
<dbReference type="Gene3D" id="3.40.50.1820">
    <property type="entry name" value="alpha/beta hydrolase"/>
    <property type="match status" value="1"/>
</dbReference>
<dbReference type="GO" id="GO:0016787">
    <property type="term" value="F:hydrolase activity"/>
    <property type="evidence" value="ECO:0007669"/>
    <property type="project" value="InterPro"/>
</dbReference>
<keyword evidence="3" id="KW-1185">Reference proteome</keyword>
<dbReference type="PANTHER" id="PTHR46623:SF6">
    <property type="entry name" value="ALPHA_BETA-HYDROLASES SUPERFAMILY PROTEIN"/>
    <property type="match status" value="1"/>
</dbReference>
<dbReference type="Proteomes" id="UP000032679">
    <property type="component" value="Unassembled WGS sequence"/>
</dbReference>
<comment type="caution">
    <text evidence="2">The sequence shown here is derived from an EMBL/GenBank/DDBJ whole genome shotgun (WGS) entry which is preliminary data.</text>
</comment>
<organism evidence="2 3">
    <name type="scientific">Tanticharoenia sakaeratensis NBRC 103193</name>
    <dbReference type="NCBI Taxonomy" id="1231623"/>
    <lineage>
        <taxon>Bacteria</taxon>
        <taxon>Pseudomonadati</taxon>
        <taxon>Pseudomonadota</taxon>
        <taxon>Alphaproteobacteria</taxon>
        <taxon>Acetobacterales</taxon>
        <taxon>Acetobacteraceae</taxon>
        <taxon>Tanticharoenia</taxon>
    </lineage>
</organism>